<proteinExistence type="predicted"/>
<evidence type="ECO:0000313" key="1">
    <source>
        <dbReference type="EMBL" id="EFH80306.1"/>
    </source>
</evidence>
<dbReference type="EMBL" id="ADVG01000005">
    <property type="protein sequence ID" value="EFH80306.1"/>
    <property type="molecule type" value="Genomic_DNA"/>
</dbReference>
<gene>
    <name evidence="1" type="ORF">Krac_0895</name>
</gene>
<name>D6U5P5_KTERA</name>
<dbReference type="Proteomes" id="UP000004508">
    <property type="component" value="Unassembled WGS sequence"/>
</dbReference>
<keyword evidence="2" id="KW-1185">Reference proteome</keyword>
<comment type="caution">
    <text evidence="1">The sequence shown here is derived from an EMBL/GenBank/DDBJ whole genome shotgun (WGS) entry which is preliminary data.</text>
</comment>
<reference evidence="1 2" key="1">
    <citation type="journal article" date="2011" name="Stand. Genomic Sci.">
        <title>Non-contiguous finished genome sequence and contextual data of the filamentous soil bacterium Ktedonobacter racemifer type strain (SOSP1-21).</title>
        <authorList>
            <person name="Chang Y.J."/>
            <person name="Land M."/>
            <person name="Hauser L."/>
            <person name="Chertkov O."/>
            <person name="Del Rio T.G."/>
            <person name="Nolan M."/>
            <person name="Copeland A."/>
            <person name="Tice H."/>
            <person name="Cheng J.F."/>
            <person name="Lucas S."/>
            <person name="Han C."/>
            <person name="Goodwin L."/>
            <person name="Pitluck S."/>
            <person name="Ivanova N."/>
            <person name="Ovchinikova G."/>
            <person name="Pati A."/>
            <person name="Chen A."/>
            <person name="Palaniappan K."/>
            <person name="Mavromatis K."/>
            <person name="Liolios K."/>
            <person name="Brettin T."/>
            <person name="Fiebig A."/>
            <person name="Rohde M."/>
            <person name="Abt B."/>
            <person name="Goker M."/>
            <person name="Detter J.C."/>
            <person name="Woyke T."/>
            <person name="Bristow J."/>
            <person name="Eisen J.A."/>
            <person name="Markowitz V."/>
            <person name="Hugenholtz P."/>
            <person name="Kyrpides N.C."/>
            <person name="Klenk H.P."/>
            <person name="Lapidus A."/>
        </authorList>
    </citation>
    <scope>NUCLEOTIDE SEQUENCE [LARGE SCALE GENOMIC DNA]</scope>
    <source>
        <strain evidence="2">DSM 44963</strain>
    </source>
</reference>
<protein>
    <submittedName>
        <fullName evidence="1">Uncharacterized protein</fullName>
    </submittedName>
</protein>
<dbReference type="InParanoid" id="D6U5P5"/>
<evidence type="ECO:0000313" key="2">
    <source>
        <dbReference type="Proteomes" id="UP000004508"/>
    </source>
</evidence>
<dbReference type="AlphaFoldDB" id="D6U5P5"/>
<dbReference type="STRING" id="485913.Krac_0895"/>
<organism evidence="1 2">
    <name type="scientific">Ktedonobacter racemifer DSM 44963</name>
    <dbReference type="NCBI Taxonomy" id="485913"/>
    <lineage>
        <taxon>Bacteria</taxon>
        <taxon>Bacillati</taxon>
        <taxon>Chloroflexota</taxon>
        <taxon>Ktedonobacteria</taxon>
        <taxon>Ktedonobacterales</taxon>
        <taxon>Ktedonobacteraceae</taxon>
        <taxon>Ktedonobacter</taxon>
    </lineage>
</organism>
<accession>D6U5P5</accession>
<sequence>MDRCVNATLPKSKGCERGNRVDARDFPALAPGDEQWEDGSIQRKRVFPMDRCTSDQTYAIILMDWEVTSVQIVVPRPSTAVVLLSQVAYQANELLCYFDP</sequence>